<evidence type="ECO:0000313" key="7">
    <source>
        <dbReference type="Proteomes" id="UP001240836"/>
    </source>
</evidence>
<keyword evidence="3" id="KW-0548">Nucleotidyltransferase</keyword>
<evidence type="ECO:0000259" key="5">
    <source>
        <dbReference type="PROSITE" id="PS50507"/>
    </source>
</evidence>
<dbReference type="GO" id="GO:0003968">
    <property type="term" value="F:RNA-directed RNA polymerase activity"/>
    <property type="evidence" value="ECO:0007669"/>
    <property type="project" value="UniProtKB-KW"/>
</dbReference>
<dbReference type="InterPro" id="IPR007094">
    <property type="entry name" value="RNA-dir_pol_PSvirus"/>
</dbReference>
<keyword evidence="7" id="KW-1185">Reference proteome</keyword>
<dbReference type="GO" id="GO:0003723">
    <property type="term" value="F:RNA binding"/>
    <property type="evidence" value="ECO:0007669"/>
    <property type="project" value="InterPro"/>
</dbReference>
<dbReference type="Pfam" id="PF00680">
    <property type="entry name" value="RdRP_1"/>
    <property type="match status" value="1"/>
</dbReference>
<evidence type="ECO:0000256" key="4">
    <source>
        <dbReference type="ARBA" id="ARBA00022953"/>
    </source>
</evidence>
<keyword evidence="1 6" id="KW-0696">RNA-directed RNA polymerase</keyword>
<dbReference type="EMBL" id="MH155602">
    <property type="protein sequence ID" value="AYU71187.1"/>
    <property type="molecule type" value="Genomic_RNA"/>
</dbReference>
<protein>
    <submittedName>
        <fullName evidence="6">RNA-dependent RNA polymerase</fullName>
    </submittedName>
</protein>
<evidence type="ECO:0000256" key="2">
    <source>
        <dbReference type="ARBA" id="ARBA00022679"/>
    </source>
</evidence>
<gene>
    <name evidence="6" type="primary">RdRP</name>
</gene>
<dbReference type="GO" id="GO:0006351">
    <property type="term" value="P:DNA-templated transcription"/>
    <property type="evidence" value="ECO:0007669"/>
    <property type="project" value="InterPro"/>
</dbReference>
<feature type="domain" description="RdRp catalytic" evidence="5">
    <location>
        <begin position="279"/>
        <end position="396"/>
    </location>
</feature>
<organism evidence="6 7">
    <name type="scientific">Trichoderma harzianum mycovirus 1</name>
    <dbReference type="NCBI Taxonomy" id="2487095"/>
    <lineage>
        <taxon>Viruses</taxon>
        <taxon>Riboviria</taxon>
        <taxon>Orthornavirae</taxon>
        <taxon>Pisuviricota</taxon>
        <taxon>Duplopiviricetes</taxon>
        <taxon>Durnavirales</taxon>
        <taxon>Amalgaviridae</taxon>
        <taxon>Unirnavirus</taxon>
        <taxon>Unirnavirus trichodermae</taxon>
    </lineage>
</organism>
<evidence type="ECO:0000313" key="6">
    <source>
        <dbReference type="EMBL" id="AYU71187.1"/>
    </source>
</evidence>
<evidence type="ECO:0000256" key="3">
    <source>
        <dbReference type="ARBA" id="ARBA00022695"/>
    </source>
</evidence>
<accession>A0A4P2UP36</accession>
<keyword evidence="2" id="KW-0808">Transferase</keyword>
<dbReference type="InterPro" id="IPR043502">
    <property type="entry name" value="DNA/RNA_pol_sf"/>
</dbReference>
<dbReference type="SUPFAM" id="SSF56672">
    <property type="entry name" value="DNA/RNA polymerases"/>
    <property type="match status" value="1"/>
</dbReference>
<dbReference type="Proteomes" id="UP001240836">
    <property type="component" value="Segment"/>
</dbReference>
<name>A0A4P2UP36_9VIRU</name>
<dbReference type="GO" id="GO:0039694">
    <property type="term" value="P:viral RNA genome replication"/>
    <property type="evidence" value="ECO:0007669"/>
    <property type="project" value="InterPro"/>
</dbReference>
<dbReference type="PROSITE" id="PS50507">
    <property type="entry name" value="RDRP_SSRNA_POS"/>
    <property type="match status" value="1"/>
</dbReference>
<proteinExistence type="predicted"/>
<reference evidence="6" key="1">
    <citation type="submission" date="2018-03" db="EMBL/GenBank/DDBJ databases">
        <title>Myxovirus from Trichoderma app.</title>
        <authorList>
            <person name="Liu C."/>
            <person name="Wu B."/>
            <person name="Li M."/>
            <person name="Jiang X."/>
        </authorList>
    </citation>
    <scope>NUCLEOTIDE SEQUENCE</scope>
    <source>
        <strain evidence="6">525</strain>
    </source>
</reference>
<dbReference type="InterPro" id="IPR001205">
    <property type="entry name" value="RNA-dir_pol_C"/>
</dbReference>
<keyword evidence="4" id="KW-0693">Viral RNA replication</keyword>
<evidence type="ECO:0000256" key="1">
    <source>
        <dbReference type="ARBA" id="ARBA00022484"/>
    </source>
</evidence>
<sequence length="582" mass="66823">MILDFIYDNPSTVSEARGRRPPVDWRVDLAYWKSHKEIRNVEYVGSSRTLVYRYAQPQTEQSTFFTEFLEEEGPHDKVVERPSPDVVMSEYVPPSTADLFKHLSGFGENTNYGGGPLKVSMSDMLDELGRLENDRPVIEDWLDPDALLRVRVPAATSPGLRWKKLGYKTKRDALLPAIMEARRVMGLMVEREQEYTVPPAGVAGRGKRVAMERPDDAERKEGRLIVMPDLVRHLMGSIGSGPYMALQRGLDKSKGGVLLGMGPFSENYERIAKWAKGAKKYIFMDFKKFDQRIPRRVLRAVMYHIRRAFRKTRGSGAYWASEFRHLVDTEIAMPDGSVYRKRMGVASGDPWTSLADSYAGYVMIKMACDALGWDVKVWTFGDDSIVAVYNDVGEGVDPLLALTEMIRKEFGAHISPEKSYATDNLVGIDGEPEIRATGSFLSMYFYATPMGIRPTRSIQDLYELFLKPEKNRGTVEWEVTRTSMAYLLFYYNDQARYLLECYWDWLHRRFKIPELTGTRDDLALLRELDIPWRLFRKEWLSRLPRPSEVETLYRDGHTNFFPPALWGIVYSKDLELPGGNDL</sequence>